<feature type="domain" description="CUE" evidence="2">
    <location>
        <begin position="448"/>
        <end position="491"/>
    </location>
</feature>
<proteinExistence type="evidence at protein level"/>
<dbReference type="InterPro" id="IPR052586">
    <property type="entry name" value="ASCC2"/>
</dbReference>
<dbReference type="InterPro" id="IPR009060">
    <property type="entry name" value="UBA-like_sf"/>
</dbReference>
<evidence type="ECO:0000256" key="1">
    <source>
        <dbReference type="SAM" id="MobiDB-lite"/>
    </source>
</evidence>
<organism evidence="3 4">
    <name type="scientific">Rattus norvegicus</name>
    <name type="common">Rat</name>
    <dbReference type="NCBI Taxonomy" id="10116"/>
    <lineage>
        <taxon>Eukaryota</taxon>
        <taxon>Metazoa</taxon>
        <taxon>Chordata</taxon>
        <taxon>Craniata</taxon>
        <taxon>Vertebrata</taxon>
        <taxon>Euteleostomi</taxon>
        <taxon>Mammalia</taxon>
        <taxon>Eutheria</taxon>
        <taxon>Euarchontoglires</taxon>
        <taxon>Glires</taxon>
        <taxon>Rodentia</taxon>
        <taxon>Myomorpha</taxon>
        <taxon>Muroidea</taxon>
        <taxon>Muridae</taxon>
        <taxon>Murinae</taxon>
        <taxon>Rattus</taxon>
    </lineage>
</organism>
<evidence type="ECO:0007829" key="6">
    <source>
        <dbReference type="PeptideAtlas" id="A0A8I6A067"/>
    </source>
</evidence>
<reference evidence="3" key="1">
    <citation type="submission" date="2024-01" db="EMBL/GenBank/DDBJ databases">
        <title>GRCr8: a new rat reference genome assembly contstructed from accurate long reads and long range scaffolding.</title>
        <authorList>
            <person name="Doris P.A."/>
            <person name="Kalbfleisch T."/>
            <person name="Li K."/>
            <person name="Howe K."/>
            <person name="Wood J."/>
        </authorList>
    </citation>
    <scope>NUCLEOTIDE SEQUENCE [LARGE SCALE GENOMIC DNA]</scope>
    <source>
        <strain evidence="3">Brown Norway</strain>
    </source>
</reference>
<evidence type="ECO:0000313" key="4">
    <source>
        <dbReference type="Proteomes" id="UP000002494"/>
    </source>
</evidence>
<protein>
    <submittedName>
        <fullName evidence="3">Activating signal cointegrator 1 complex subunit 2</fullName>
    </submittedName>
</protein>
<dbReference type="CTD" id="84164"/>
<sequence length="732" mass="83964">MSSRPACLCRHPEQKADRYFVLYKPPPKDNIPALVEEYLERANFVANDLDWLLALPHDKFWCQVIFDESLQKCLDSYLHYVPRKFDEWVAPTPEVADMQKHLHRSVFLTFLRMSTHKESKDHFISPSAFGEILYNNFLFDIPKILDLCVLFGKGNSPLLQKMIGNIFTQQPSYYNDLDETIPTILQVFSNILQHCGLQGDGINTIPQKLGERPRLTPSDMPLLELKDIVLYLCDTSTTLWAFLDIFPLACQTFQKHDFCYRLASFYEMAIPEIESAIKKRRLEDSKLLGDMWQRLSHSKKKLMEVFHTILNQICLLPILESSCDNIQGFIEEFLQIFSSLLQEKRFLRDYDSFFPVAEDISLLQQASSALDETRTTYILQAVEGAWEGVDRQKIKDIKDPSRAKDSNNGVTMTAEPVSEMPSQLENSEDDEECMGAAAAVGPAVSGVELDSLISQVKDLLPDLGEGFILACLEHYSYDSERVINNILEDRLAPELSQLDRSLERQVKPDPTPLLSSRHNVFQNDEFDVFSRDSVDLSRVHKGRRKEETVRSLVNDKQAVVAQWQRYQKYSVIVEEVPLQPGEYQADDYEDEYDDTYDGNQVGANDADSDDELISRRPFTIPQVLRTKMPVEGQEEECDEEDEVEEEAPKPDHFIQDPAVLREKAEARRIAFLARKGYRPENSTAVTGGPRGHGQSRETTQERRKKEANKAARANHSRRTMADRKRNKGMIPS</sequence>
<dbReference type="GeneTree" id="ENSGT00390000018806"/>
<dbReference type="RGD" id="1561422">
    <property type="gene designation" value="Ascc2"/>
</dbReference>
<reference evidence="3" key="3">
    <citation type="submission" date="2025-09" db="UniProtKB">
        <authorList>
            <consortium name="Ensembl"/>
        </authorList>
    </citation>
    <scope>IDENTIFICATION</scope>
    <source>
        <strain evidence="3">Brown Norway</strain>
    </source>
</reference>
<dbReference type="Pfam" id="PF02845">
    <property type="entry name" value="CUE"/>
    <property type="match status" value="1"/>
</dbReference>
<dbReference type="SUPFAM" id="SSF46934">
    <property type="entry name" value="UBA-like"/>
    <property type="match status" value="1"/>
</dbReference>
<evidence type="ECO:0000313" key="3">
    <source>
        <dbReference type="Ensembl" id="ENSRNOP00000083909.1"/>
    </source>
</evidence>
<name>A0A8I6A067_RAT</name>
<feature type="region of interest" description="Disordered" evidence="1">
    <location>
        <begin position="399"/>
        <end position="421"/>
    </location>
</feature>
<dbReference type="GO" id="GO:0043130">
    <property type="term" value="F:ubiquitin binding"/>
    <property type="evidence" value="ECO:0007669"/>
    <property type="project" value="InterPro"/>
</dbReference>
<feature type="region of interest" description="Disordered" evidence="1">
    <location>
        <begin position="589"/>
        <end position="657"/>
    </location>
</feature>
<dbReference type="PROSITE" id="PS51140">
    <property type="entry name" value="CUE"/>
    <property type="match status" value="1"/>
</dbReference>
<dbReference type="RefSeq" id="XP_038948223.1">
    <property type="nucleotide sequence ID" value="XM_039092295.2"/>
</dbReference>
<dbReference type="PANTHER" id="PTHR21494:SF0">
    <property type="entry name" value="ACTIVATING SIGNAL COINTEGRATOR 1 COMPLEX SUBUNIT 2"/>
    <property type="match status" value="1"/>
</dbReference>
<dbReference type="AlphaFoldDB" id="A0A8I6A067"/>
<dbReference type="Proteomes" id="UP000002494">
    <property type="component" value="Chromosome 14"/>
</dbReference>
<feature type="compositionally biased region" description="Acidic residues" evidence="1">
    <location>
        <begin position="632"/>
        <end position="645"/>
    </location>
</feature>
<gene>
    <name evidence="3 5" type="primary">Ascc2</name>
</gene>
<feature type="compositionally biased region" description="Basic and acidic residues" evidence="1">
    <location>
        <begin position="694"/>
        <end position="709"/>
    </location>
</feature>
<reference evidence="3" key="2">
    <citation type="submission" date="2025-08" db="UniProtKB">
        <authorList>
            <consortium name="Ensembl"/>
        </authorList>
    </citation>
    <scope>IDENTIFICATION</scope>
    <source>
        <strain evidence="3">Brown Norway</strain>
    </source>
</reference>
<dbReference type="InterPro" id="IPR041800">
    <property type="entry name" value="ASCC2_CUE"/>
</dbReference>
<dbReference type="SMART" id="SM00546">
    <property type="entry name" value="CUE"/>
    <property type="match status" value="1"/>
</dbReference>
<feature type="region of interest" description="Disordered" evidence="1">
    <location>
        <begin position="673"/>
        <end position="732"/>
    </location>
</feature>
<dbReference type="CDD" id="cd14364">
    <property type="entry name" value="CUE_ASCC2"/>
    <property type="match status" value="1"/>
</dbReference>
<keyword evidence="4" id="KW-1185">Reference proteome</keyword>
<dbReference type="Gene3D" id="1.10.8.10">
    <property type="entry name" value="DNA helicase RuvA subunit, C-terminal domain"/>
    <property type="match status" value="1"/>
</dbReference>
<dbReference type="AGR" id="RGD:1561422"/>
<evidence type="ECO:0000259" key="2">
    <source>
        <dbReference type="PROSITE" id="PS51140"/>
    </source>
</evidence>
<dbReference type="Ensembl" id="ENSRNOT00000117747.2">
    <property type="protein sequence ID" value="ENSRNOP00000083909.1"/>
    <property type="gene ID" value="ENSRNOG00000007349.9"/>
</dbReference>
<feature type="compositionally biased region" description="Basic and acidic residues" evidence="1">
    <location>
        <begin position="646"/>
        <end position="657"/>
    </location>
</feature>
<keyword evidence="6" id="KW-1267">Proteomics identification</keyword>
<dbReference type="GeneID" id="498402"/>
<accession>A0A8I6A067</accession>
<evidence type="ECO:0000313" key="5">
    <source>
        <dbReference type="RGD" id="1561422"/>
    </source>
</evidence>
<dbReference type="PANTHER" id="PTHR21494">
    <property type="entry name" value="ACTIVATING SIGNAL COINTEGRATOR 1 COMPLEX SUBUNIT 2 ASC-1 COMPLEX SUBUNIT P100"/>
    <property type="match status" value="1"/>
</dbReference>
<dbReference type="InterPro" id="IPR003892">
    <property type="entry name" value="CUE"/>
</dbReference>